<dbReference type="Proteomes" id="UP000002308">
    <property type="component" value="Chromosome"/>
</dbReference>
<dbReference type="SFLD" id="SFLDG01018">
    <property type="entry name" value="Squalene/Phytoene_Synthase_Lik"/>
    <property type="match status" value="1"/>
</dbReference>
<dbReference type="InterPro" id="IPR002060">
    <property type="entry name" value="Squ/phyt_synthse"/>
</dbReference>
<dbReference type="GO" id="GO:0051996">
    <property type="term" value="F:squalene synthase [NAD(P)H] activity"/>
    <property type="evidence" value="ECO:0007669"/>
    <property type="project" value="InterPro"/>
</dbReference>
<dbReference type="SFLD" id="SFLDG01212">
    <property type="entry name" value="Phytoene_synthase_like"/>
    <property type="match status" value="1"/>
</dbReference>
<dbReference type="AlphaFoldDB" id="C3N6T4"/>
<gene>
    <name evidence="2" type="ordered locus">YG5714_1668</name>
</gene>
<dbReference type="Pfam" id="PF00494">
    <property type="entry name" value="SQS_PSY"/>
    <property type="match status" value="1"/>
</dbReference>
<dbReference type="PANTHER" id="PTHR31480">
    <property type="entry name" value="BIFUNCTIONAL LYCOPENE CYCLASE/PHYTOENE SYNTHASE"/>
    <property type="match status" value="1"/>
</dbReference>
<dbReference type="GO" id="GO:0008299">
    <property type="term" value="P:isoprenoid biosynthetic process"/>
    <property type="evidence" value="ECO:0007669"/>
    <property type="project" value="UniProtKB-ARBA"/>
</dbReference>
<dbReference type="EMBL" id="CP001403">
    <property type="protein sequence ID" value="ACP45928.1"/>
    <property type="molecule type" value="Genomic_DNA"/>
</dbReference>
<dbReference type="Gene3D" id="1.10.600.10">
    <property type="entry name" value="Farnesyl Diphosphate Synthase"/>
    <property type="match status" value="1"/>
</dbReference>
<reference evidence="2 3" key="1">
    <citation type="journal article" date="2009" name="Proc. Natl. Acad. Sci. U.S.A.">
        <title>Biogeography of the Sulfolobus islandicus pan-genome.</title>
        <authorList>
            <person name="Reno M.L."/>
            <person name="Held N.L."/>
            <person name="Fields C.J."/>
            <person name="Burke P.V."/>
            <person name="Whitaker R.J."/>
        </authorList>
    </citation>
    <scope>NUCLEOTIDE SEQUENCE [LARGE SCALE GENOMIC DNA]</scope>
    <source>
        <strain evidence="3">Y.G.57.14 / Yellowstone #1</strain>
    </source>
</reference>
<dbReference type="GO" id="GO:0004311">
    <property type="term" value="F:geranylgeranyl diphosphate synthase activity"/>
    <property type="evidence" value="ECO:0007669"/>
    <property type="project" value="InterPro"/>
</dbReference>
<organism evidence="2 3">
    <name type="scientific">Saccharolobus islandicus (strain Y.G.57.14 / Yellowstone #1)</name>
    <name type="common">Sulfolobus islandicus</name>
    <dbReference type="NCBI Taxonomy" id="439386"/>
    <lineage>
        <taxon>Archaea</taxon>
        <taxon>Thermoproteota</taxon>
        <taxon>Thermoprotei</taxon>
        <taxon>Sulfolobales</taxon>
        <taxon>Sulfolobaceae</taxon>
        <taxon>Saccharolobus</taxon>
    </lineage>
</organism>
<dbReference type="SUPFAM" id="SSF48576">
    <property type="entry name" value="Terpenoid synthases"/>
    <property type="match status" value="1"/>
</dbReference>
<evidence type="ECO:0000313" key="3">
    <source>
        <dbReference type="Proteomes" id="UP000002308"/>
    </source>
</evidence>
<name>C3N6T4_SACI7</name>
<dbReference type="KEGG" id="siy:YG5714_1668"/>
<evidence type="ECO:0000256" key="1">
    <source>
        <dbReference type="ARBA" id="ARBA00022679"/>
    </source>
</evidence>
<dbReference type="InterPro" id="IPR044843">
    <property type="entry name" value="Trans_IPPS_bact-type"/>
</dbReference>
<evidence type="ECO:0000313" key="2">
    <source>
        <dbReference type="EMBL" id="ACP45928.1"/>
    </source>
</evidence>
<keyword evidence="1" id="KW-0808">Transferase</keyword>
<accession>C3N6T4</accession>
<sequence length="298" mass="35898">MLRNFLHNYFGWMFNKLLVMKDQLNSIFKKSSITYYNSTLLFPREIRRDVTKLYAFVRVFDDLVDSVPQKVKEFYSLRELYYKELDNGSSGDIVLSNFVEMMRRRGFKEEWVEAFLNSMESDLKKKVYYTIDETLGYMWGSAEVVGLMMMKILNLRDEAAYYARMLGRAMQYLNFIRDVREDMEMGRQYLPVNEMKEFKVSSLLECNEAFKEFMRFNLKRYFFFQKEAERGYHMIPSRYLIAVKTAGDMYKWTARRIMADPCVVNRMKVKPKRRRVLAQGLYNFLGVPIWNLISFYRI</sequence>
<dbReference type="InterPro" id="IPR008949">
    <property type="entry name" value="Isoprenoid_synthase_dom_sf"/>
</dbReference>
<dbReference type="CDD" id="cd00683">
    <property type="entry name" value="Trans_IPPS_HH"/>
    <property type="match status" value="1"/>
</dbReference>
<dbReference type="SFLD" id="SFLDS00005">
    <property type="entry name" value="Isoprenoid_Synthase_Type_I"/>
    <property type="match status" value="1"/>
</dbReference>
<dbReference type="PROSITE" id="PS01045">
    <property type="entry name" value="SQUALEN_PHYTOEN_SYN_2"/>
    <property type="match status" value="1"/>
</dbReference>
<dbReference type="InterPro" id="IPR019845">
    <property type="entry name" value="Squalene/phytoene_synthase_CS"/>
</dbReference>
<dbReference type="HOGENOM" id="CLU_037269_1_2_2"/>
<protein>
    <submittedName>
        <fullName evidence="2">Squalene/phytoene synthase</fullName>
    </submittedName>
</protein>
<proteinExistence type="predicted"/>
<dbReference type="InterPro" id="IPR033904">
    <property type="entry name" value="Trans_IPPS_HH"/>
</dbReference>